<gene>
    <name evidence="10" type="ORF">DPF_0144</name>
</gene>
<dbReference type="InterPro" id="IPR050547">
    <property type="entry name" value="DEAD_box_RNA_helicases"/>
</dbReference>
<evidence type="ECO:0000259" key="8">
    <source>
        <dbReference type="PROSITE" id="PS51192"/>
    </source>
</evidence>
<comment type="caution">
    <text evidence="10">The sequence shown here is derived from an EMBL/GenBank/DDBJ whole genome shotgun (WGS) entry which is preliminary data.</text>
</comment>
<evidence type="ECO:0000313" key="11">
    <source>
        <dbReference type="Proteomes" id="UP000095200"/>
    </source>
</evidence>
<feature type="compositionally biased region" description="Polar residues" evidence="7">
    <location>
        <begin position="499"/>
        <end position="519"/>
    </location>
</feature>
<sequence>MEHDEHMNETTQADEPESATPRIPEAGLNDLPEFLQEACARMGWTSLTPVQARTLPYLISGRDVMVQSRTGTGKTGAYVLPLFEKIDVTRPGCQALVLVPTRELARQVIAEAQAIGHGGKIKTASLYGGASYTTQLTDLRAGAQFVVGTPGRVLDHLLKGALNLDHLSFLVLDEADRMLSMGFYPDMKAVQGYLPRKKITTALFSATYPPHVKRLAGEFLHKPQVLSLSSDHMHVTEVEHVYYKVPGMKRDRALIRILEMENPASAIIFCNTKANVHYVTVVLKRFGYDADELSSDLSQGARDRVLGRVRKGDLRFLVATDVAARGIDIPELSHVIQYEPPEDPEVYIHRAGRTGRAGASGQAIILVDVIEELKMRSIARQFGVPIEERDLPGDDDVQELMSERAIALLEAKMRTRDLLQKERQERFGPLAKALGEDEELRPLMAMLLDEFYQSCVSKPVAVPADTGKKGKDPVKSESRKRPRRRPRKKRPAARKEGSGSASGSNQAPRNQQPASSNRE</sequence>
<dbReference type="InterPro" id="IPR001650">
    <property type="entry name" value="Helicase_C-like"/>
</dbReference>
<dbReference type="InterPro" id="IPR044742">
    <property type="entry name" value="DEAD/DEAH_RhlB"/>
</dbReference>
<name>A0A194ABB5_9BACT</name>
<feature type="domain" description="Helicase ATP-binding" evidence="8">
    <location>
        <begin position="55"/>
        <end position="226"/>
    </location>
</feature>
<dbReference type="InterPro" id="IPR027417">
    <property type="entry name" value="P-loop_NTPase"/>
</dbReference>
<dbReference type="GO" id="GO:0003724">
    <property type="term" value="F:RNA helicase activity"/>
    <property type="evidence" value="ECO:0007669"/>
    <property type="project" value="UniProtKB-EC"/>
</dbReference>
<keyword evidence="2 6" id="KW-0547">Nucleotide-binding</keyword>
<dbReference type="Proteomes" id="UP000095200">
    <property type="component" value="Unassembled WGS sequence"/>
</dbReference>
<evidence type="ECO:0000259" key="9">
    <source>
        <dbReference type="PROSITE" id="PS51194"/>
    </source>
</evidence>
<dbReference type="AlphaFoldDB" id="A0A194ABB5"/>
<dbReference type="SUPFAM" id="SSF52540">
    <property type="entry name" value="P-loop containing nucleoside triphosphate hydrolases"/>
    <property type="match status" value="1"/>
</dbReference>
<dbReference type="CDD" id="cd00268">
    <property type="entry name" value="DEADc"/>
    <property type="match status" value="1"/>
</dbReference>
<dbReference type="Pfam" id="PF00270">
    <property type="entry name" value="DEAD"/>
    <property type="match status" value="1"/>
</dbReference>
<accession>A0A194ABB5</accession>
<dbReference type="EMBL" id="BDFE01000004">
    <property type="protein sequence ID" value="GAU07462.1"/>
    <property type="molecule type" value="Genomic_DNA"/>
</dbReference>
<evidence type="ECO:0000256" key="6">
    <source>
        <dbReference type="RuleBase" id="RU000492"/>
    </source>
</evidence>
<dbReference type="Gene3D" id="3.40.50.300">
    <property type="entry name" value="P-loop containing nucleotide triphosphate hydrolases"/>
    <property type="match status" value="2"/>
</dbReference>
<comment type="similarity">
    <text evidence="6">Belongs to the DEAD box helicase family.</text>
</comment>
<evidence type="ECO:0000313" key="10">
    <source>
        <dbReference type="EMBL" id="GAU07462.1"/>
    </source>
</evidence>
<evidence type="ECO:0000256" key="7">
    <source>
        <dbReference type="SAM" id="MobiDB-lite"/>
    </source>
</evidence>
<organism evidence="10 11">
    <name type="scientific">Desulfoplanes formicivorans</name>
    <dbReference type="NCBI Taxonomy" id="1592317"/>
    <lineage>
        <taxon>Bacteria</taxon>
        <taxon>Pseudomonadati</taxon>
        <taxon>Thermodesulfobacteriota</taxon>
        <taxon>Desulfovibrionia</taxon>
        <taxon>Desulfovibrionales</taxon>
        <taxon>Desulfoplanaceae</taxon>
        <taxon>Desulfoplanes</taxon>
    </lineage>
</organism>
<dbReference type="SMART" id="SM00490">
    <property type="entry name" value="HELICc"/>
    <property type="match status" value="1"/>
</dbReference>
<feature type="domain" description="Helicase C-terminal" evidence="9">
    <location>
        <begin position="249"/>
        <end position="397"/>
    </location>
</feature>
<feature type="region of interest" description="Disordered" evidence="7">
    <location>
        <begin position="461"/>
        <end position="519"/>
    </location>
</feature>
<dbReference type="GO" id="GO:0003723">
    <property type="term" value="F:RNA binding"/>
    <property type="evidence" value="ECO:0007669"/>
    <property type="project" value="TreeGrafter"/>
</dbReference>
<dbReference type="InterPro" id="IPR014001">
    <property type="entry name" value="Helicase_ATP-bd"/>
</dbReference>
<evidence type="ECO:0000256" key="3">
    <source>
        <dbReference type="ARBA" id="ARBA00022801"/>
    </source>
</evidence>
<dbReference type="Pfam" id="PF00271">
    <property type="entry name" value="Helicase_C"/>
    <property type="match status" value="1"/>
</dbReference>
<dbReference type="SMART" id="SM00487">
    <property type="entry name" value="DEXDc"/>
    <property type="match status" value="1"/>
</dbReference>
<dbReference type="PROSITE" id="PS00039">
    <property type="entry name" value="DEAD_ATP_HELICASE"/>
    <property type="match status" value="1"/>
</dbReference>
<dbReference type="InterPro" id="IPR011545">
    <property type="entry name" value="DEAD/DEAH_box_helicase_dom"/>
</dbReference>
<keyword evidence="11" id="KW-1185">Reference proteome</keyword>
<dbReference type="STRING" id="1592317.DPF_0144"/>
<dbReference type="InterPro" id="IPR000629">
    <property type="entry name" value="RNA-helicase_DEAD-box_CS"/>
</dbReference>
<reference evidence="11" key="1">
    <citation type="submission" date="2016-06" db="EMBL/GenBank/DDBJ databases">
        <title>Draft genome sequence of Desulfoplanes formicivorans strain Pf12B.</title>
        <authorList>
            <person name="Watanabe M."/>
            <person name="Kojima H."/>
            <person name="Fukui M."/>
        </authorList>
    </citation>
    <scope>NUCLEOTIDE SEQUENCE [LARGE SCALE GENOMIC DNA]</scope>
    <source>
        <strain evidence="11">Pf12B</strain>
    </source>
</reference>
<evidence type="ECO:0000256" key="2">
    <source>
        <dbReference type="ARBA" id="ARBA00022741"/>
    </source>
</evidence>
<dbReference type="PANTHER" id="PTHR47963">
    <property type="entry name" value="DEAD-BOX ATP-DEPENDENT RNA HELICASE 47, MITOCHONDRIAL"/>
    <property type="match status" value="1"/>
</dbReference>
<dbReference type="GO" id="GO:0005524">
    <property type="term" value="F:ATP binding"/>
    <property type="evidence" value="ECO:0007669"/>
    <property type="project" value="UniProtKB-KW"/>
</dbReference>
<dbReference type="PANTHER" id="PTHR47963:SF8">
    <property type="entry name" value="ATP-DEPENDENT RNA HELICASE DEAD"/>
    <property type="match status" value="1"/>
</dbReference>
<feature type="compositionally biased region" description="Basic and acidic residues" evidence="7">
    <location>
        <begin position="466"/>
        <end position="479"/>
    </location>
</feature>
<proteinExistence type="inferred from homology"/>
<dbReference type="PROSITE" id="PS51192">
    <property type="entry name" value="HELICASE_ATP_BIND_1"/>
    <property type="match status" value="1"/>
</dbReference>
<feature type="region of interest" description="Disordered" evidence="7">
    <location>
        <begin position="1"/>
        <end position="26"/>
    </location>
</feature>
<keyword evidence="5 6" id="KW-0067">ATP-binding</keyword>
<keyword evidence="3 6" id="KW-0378">Hydrolase</keyword>
<feature type="compositionally biased region" description="Basic residues" evidence="7">
    <location>
        <begin position="480"/>
        <end position="492"/>
    </location>
</feature>
<dbReference type="CDD" id="cd18787">
    <property type="entry name" value="SF2_C_DEAD"/>
    <property type="match status" value="1"/>
</dbReference>
<keyword evidence="4 6" id="KW-0347">Helicase</keyword>
<evidence type="ECO:0000256" key="5">
    <source>
        <dbReference type="ARBA" id="ARBA00022840"/>
    </source>
</evidence>
<evidence type="ECO:0000256" key="4">
    <source>
        <dbReference type="ARBA" id="ARBA00022806"/>
    </source>
</evidence>
<dbReference type="EC" id="3.6.4.13" evidence="1"/>
<evidence type="ECO:0000256" key="1">
    <source>
        <dbReference type="ARBA" id="ARBA00012552"/>
    </source>
</evidence>
<protein>
    <recommendedName>
        <fullName evidence="1">RNA helicase</fullName>
        <ecNumber evidence="1">3.6.4.13</ecNumber>
    </recommendedName>
</protein>
<dbReference type="PROSITE" id="PS51194">
    <property type="entry name" value="HELICASE_CTER"/>
    <property type="match status" value="1"/>
</dbReference>
<dbReference type="GO" id="GO:0016787">
    <property type="term" value="F:hydrolase activity"/>
    <property type="evidence" value="ECO:0007669"/>
    <property type="project" value="UniProtKB-KW"/>
</dbReference>